<evidence type="ECO:0000256" key="1">
    <source>
        <dbReference type="SAM" id="Coils"/>
    </source>
</evidence>
<comment type="caution">
    <text evidence="3">The sequence shown here is derived from an EMBL/GenBank/DDBJ whole genome shotgun (WGS) entry which is preliminary data.</text>
</comment>
<evidence type="ECO:0000313" key="4">
    <source>
        <dbReference type="Proteomes" id="UP001281761"/>
    </source>
</evidence>
<dbReference type="EMBL" id="JARBJD010000293">
    <property type="protein sequence ID" value="KAK2944553.1"/>
    <property type="molecule type" value="Genomic_DNA"/>
</dbReference>
<gene>
    <name evidence="3" type="ORF">BLNAU_20507</name>
</gene>
<proteinExistence type="predicted"/>
<keyword evidence="4" id="KW-1185">Reference proteome</keyword>
<keyword evidence="1" id="KW-0175">Coiled coil</keyword>
<evidence type="ECO:0000256" key="2">
    <source>
        <dbReference type="SAM" id="MobiDB-lite"/>
    </source>
</evidence>
<feature type="compositionally biased region" description="Basic and acidic residues" evidence="2">
    <location>
        <begin position="556"/>
        <end position="565"/>
    </location>
</feature>
<evidence type="ECO:0000313" key="3">
    <source>
        <dbReference type="EMBL" id="KAK2944553.1"/>
    </source>
</evidence>
<organism evidence="3 4">
    <name type="scientific">Blattamonas nauphoetae</name>
    <dbReference type="NCBI Taxonomy" id="2049346"/>
    <lineage>
        <taxon>Eukaryota</taxon>
        <taxon>Metamonada</taxon>
        <taxon>Preaxostyla</taxon>
        <taxon>Oxymonadida</taxon>
        <taxon>Blattamonas</taxon>
    </lineage>
</organism>
<feature type="coiled-coil region" evidence="1">
    <location>
        <begin position="108"/>
        <end position="135"/>
    </location>
</feature>
<dbReference type="Proteomes" id="UP001281761">
    <property type="component" value="Unassembled WGS sequence"/>
</dbReference>
<name>A0ABQ9WZ13_9EUKA</name>
<reference evidence="3 4" key="1">
    <citation type="journal article" date="2022" name="bioRxiv">
        <title>Genomics of Preaxostyla Flagellates Illuminates Evolutionary Transitions and the Path Towards Mitochondrial Loss.</title>
        <authorList>
            <person name="Novak L.V.F."/>
            <person name="Treitli S.C."/>
            <person name="Pyrih J."/>
            <person name="Halakuc P."/>
            <person name="Pipaliya S.V."/>
            <person name="Vacek V."/>
            <person name="Brzon O."/>
            <person name="Soukal P."/>
            <person name="Eme L."/>
            <person name="Dacks J.B."/>
            <person name="Karnkowska A."/>
            <person name="Elias M."/>
            <person name="Hampl V."/>
        </authorList>
    </citation>
    <scope>NUCLEOTIDE SEQUENCE [LARGE SCALE GENOMIC DNA]</scope>
    <source>
        <strain evidence="3">NAU3</strain>
        <tissue evidence="3">Gut</tissue>
    </source>
</reference>
<accession>A0ABQ9WZ13</accession>
<feature type="compositionally biased region" description="Polar residues" evidence="2">
    <location>
        <begin position="566"/>
        <end position="584"/>
    </location>
</feature>
<feature type="region of interest" description="Disordered" evidence="2">
    <location>
        <begin position="554"/>
        <end position="596"/>
    </location>
</feature>
<sequence length="596" mass="67751">MSILLSFVDTIIKELRLGPQGQAELVQHVIRKNLFVWKKIQTGNDEIDENPEREVQILSQFNHRIIALIISRIEPRHFDGLCERHSQKHHRNANSLQDAERPFFFLRFANAQEACQTARKELESLEREDEKRKQTTIGEKICSVIDPLCAHSPAIVSLALNNNTLSSLLLIVRNFCFERPSDFSNTVSVTINFQVPRPEFLGPEQDKLGLAGGERVVGDRFVLDQVDSQLPTPKRPLMSPPIPPPPQMLNRRSQHFRRPSDASSSEIFPIRRALSEHLLQYPVGSPPPFSLDFIRNDSLLQSPDAKSKDDSEVAMISDDENSLVFVDQPETYDQLQRRRELDKMARMEEYKRRLAGQKHQRVGVQAQSRLTARTIDNQEIFNDDARALKKRRLKRSIKSIPINSTLCTSIPSINKHSLGGNWVGKKSLLCGFCVASTSSDEERTNQTVWTQRNERGVEECVELTAVDDGGRHRDKRFEMGKASPSTTIAGRWTARVTKQDERRARLTCFAFRVGQDSISDQHFRRRGDIDVQRHDWREGGMSDEWTVIGQAQSVVKEGDAAEKVDATTSAQPDPSSHPKSSNPNFVIVSRDEHMSP</sequence>
<protein>
    <submittedName>
        <fullName evidence="3">Uncharacterized protein</fullName>
    </submittedName>
</protein>